<gene>
    <name evidence="2" type="ORF">BD626DRAFT_492883</name>
</gene>
<dbReference type="OrthoDB" id="2893144at2759"/>
<accession>A0A550CGB8</accession>
<reference evidence="2 3" key="1">
    <citation type="journal article" date="2019" name="New Phytol.">
        <title>Comparative genomics reveals unique wood-decay strategies and fruiting body development in the Schizophyllaceae.</title>
        <authorList>
            <person name="Almasi E."/>
            <person name="Sahu N."/>
            <person name="Krizsan K."/>
            <person name="Balint B."/>
            <person name="Kovacs G.M."/>
            <person name="Kiss B."/>
            <person name="Cseklye J."/>
            <person name="Drula E."/>
            <person name="Henrissat B."/>
            <person name="Nagy I."/>
            <person name="Chovatia M."/>
            <person name="Adam C."/>
            <person name="LaButti K."/>
            <person name="Lipzen A."/>
            <person name="Riley R."/>
            <person name="Grigoriev I.V."/>
            <person name="Nagy L.G."/>
        </authorList>
    </citation>
    <scope>NUCLEOTIDE SEQUENCE [LARGE SCALE GENOMIC DNA]</scope>
    <source>
        <strain evidence="2 3">NL-1724</strain>
    </source>
</reference>
<evidence type="ECO:0000313" key="2">
    <source>
        <dbReference type="EMBL" id="TRM63849.1"/>
    </source>
</evidence>
<sequence>MAAAQVFSIVPPIFTSPLDYNIRSPRQFHEELLGNLREDPYREQTLRNCVVDEVRYLRAREEDNKAAHEIVVVRCSHTVHLEDGTVLGTDCRYVTFERLKHRTREEDSGSMPPLVRHTSQVSRESRSGGSEAMDSVRFAVSLAAATTRTSRSYDLVASFTTTEGHPLNIVDCAVTAYIVTERATNYSTLQYMCMWYARMVFETLRYFAGCPATREGPAYTRAGRFGLMVLVRGDGSLWLESPRTLEQVADNVVTILRRQATTAPAPNLTDVAAMRAEFMHDFRQSHEGPLRPLQEIQLSAQNVRTAAWRVIREITKEAYERVHREDRMRNHIARQDRELSALKAQMDAVNIGSP</sequence>
<dbReference type="AlphaFoldDB" id="A0A550CGB8"/>
<proteinExistence type="predicted"/>
<evidence type="ECO:0000256" key="1">
    <source>
        <dbReference type="SAM" id="MobiDB-lite"/>
    </source>
</evidence>
<keyword evidence="3" id="KW-1185">Reference proteome</keyword>
<dbReference type="Proteomes" id="UP000320762">
    <property type="component" value="Unassembled WGS sequence"/>
</dbReference>
<feature type="region of interest" description="Disordered" evidence="1">
    <location>
        <begin position="104"/>
        <end position="130"/>
    </location>
</feature>
<evidence type="ECO:0000313" key="3">
    <source>
        <dbReference type="Proteomes" id="UP000320762"/>
    </source>
</evidence>
<dbReference type="EMBL" id="VDMD01000008">
    <property type="protein sequence ID" value="TRM63849.1"/>
    <property type="molecule type" value="Genomic_DNA"/>
</dbReference>
<organism evidence="2 3">
    <name type="scientific">Schizophyllum amplum</name>
    <dbReference type="NCBI Taxonomy" id="97359"/>
    <lineage>
        <taxon>Eukaryota</taxon>
        <taxon>Fungi</taxon>
        <taxon>Dikarya</taxon>
        <taxon>Basidiomycota</taxon>
        <taxon>Agaricomycotina</taxon>
        <taxon>Agaricomycetes</taxon>
        <taxon>Agaricomycetidae</taxon>
        <taxon>Agaricales</taxon>
        <taxon>Schizophyllaceae</taxon>
        <taxon>Schizophyllum</taxon>
    </lineage>
</organism>
<protein>
    <submittedName>
        <fullName evidence="2">Uncharacterized protein</fullName>
    </submittedName>
</protein>
<comment type="caution">
    <text evidence="2">The sequence shown here is derived from an EMBL/GenBank/DDBJ whole genome shotgun (WGS) entry which is preliminary data.</text>
</comment>
<name>A0A550CGB8_9AGAR</name>